<gene>
    <name evidence="2" type="ORF">B0H64DRAFT_373508</name>
</gene>
<protein>
    <submittedName>
        <fullName evidence="2">Uncharacterized protein</fullName>
    </submittedName>
</protein>
<dbReference type="AlphaFoldDB" id="A0AAE0HEX9"/>
<dbReference type="RefSeq" id="XP_062658767.1">
    <property type="nucleotide sequence ID" value="XM_062802287.1"/>
</dbReference>
<dbReference type="GeneID" id="87839235"/>
<accession>A0AAE0HEX9</accession>
<organism evidence="2 3">
    <name type="scientific">Chaetomium fimeti</name>
    <dbReference type="NCBI Taxonomy" id="1854472"/>
    <lineage>
        <taxon>Eukaryota</taxon>
        <taxon>Fungi</taxon>
        <taxon>Dikarya</taxon>
        <taxon>Ascomycota</taxon>
        <taxon>Pezizomycotina</taxon>
        <taxon>Sordariomycetes</taxon>
        <taxon>Sordariomycetidae</taxon>
        <taxon>Sordariales</taxon>
        <taxon>Chaetomiaceae</taxon>
        <taxon>Chaetomium</taxon>
    </lineage>
</organism>
<reference evidence="2" key="2">
    <citation type="submission" date="2023-06" db="EMBL/GenBank/DDBJ databases">
        <authorList>
            <consortium name="Lawrence Berkeley National Laboratory"/>
            <person name="Haridas S."/>
            <person name="Hensen N."/>
            <person name="Bonometti L."/>
            <person name="Westerberg I."/>
            <person name="Brannstrom I.O."/>
            <person name="Guillou S."/>
            <person name="Cros-Aarteil S."/>
            <person name="Calhoun S."/>
            <person name="Kuo A."/>
            <person name="Mondo S."/>
            <person name="Pangilinan J."/>
            <person name="Riley R."/>
            <person name="Labutti K."/>
            <person name="Andreopoulos B."/>
            <person name="Lipzen A."/>
            <person name="Chen C."/>
            <person name="Yanf M."/>
            <person name="Daum C."/>
            <person name="Ng V."/>
            <person name="Clum A."/>
            <person name="Steindorff A."/>
            <person name="Ohm R."/>
            <person name="Martin F."/>
            <person name="Silar P."/>
            <person name="Natvig D."/>
            <person name="Lalanne C."/>
            <person name="Gautier V."/>
            <person name="Ament-Velasquez S.L."/>
            <person name="Kruys A."/>
            <person name="Hutchinson M.I."/>
            <person name="Powell A.J."/>
            <person name="Barry K."/>
            <person name="Miller A.N."/>
            <person name="Grigoriev I.V."/>
            <person name="Debuchy R."/>
            <person name="Gladieux P."/>
            <person name="Thoren M.H."/>
            <person name="Johannesson H."/>
        </authorList>
    </citation>
    <scope>NUCLEOTIDE SEQUENCE</scope>
    <source>
        <strain evidence="2">CBS 168.71</strain>
    </source>
</reference>
<evidence type="ECO:0000313" key="3">
    <source>
        <dbReference type="Proteomes" id="UP001278766"/>
    </source>
</evidence>
<proteinExistence type="predicted"/>
<comment type="caution">
    <text evidence="2">The sequence shown here is derived from an EMBL/GenBank/DDBJ whole genome shotgun (WGS) entry which is preliminary data.</text>
</comment>
<keyword evidence="1" id="KW-0732">Signal</keyword>
<sequence length="138" mass="14153">MQFTTMVAGAAALFTAATASPVVARATSIDVNPFALSCTATQCSWTLNYNLVPENSAAACSFVTSGATIPTTIGTAIGPFACSPSDPNVVVRIQVLSGQYRVLISVVGAPTANFDYFLPASDFPGLNSYTGPSSFTAL</sequence>
<evidence type="ECO:0000256" key="1">
    <source>
        <dbReference type="SAM" id="SignalP"/>
    </source>
</evidence>
<keyword evidence="3" id="KW-1185">Reference proteome</keyword>
<dbReference type="EMBL" id="JAUEPN010000004">
    <property type="protein sequence ID" value="KAK3295253.1"/>
    <property type="molecule type" value="Genomic_DNA"/>
</dbReference>
<name>A0AAE0HEX9_9PEZI</name>
<dbReference type="Proteomes" id="UP001278766">
    <property type="component" value="Unassembled WGS sequence"/>
</dbReference>
<reference evidence="2" key="1">
    <citation type="journal article" date="2023" name="Mol. Phylogenet. Evol.">
        <title>Genome-scale phylogeny and comparative genomics of the fungal order Sordariales.</title>
        <authorList>
            <person name="Hensen N."/>
            <person name="Bonometti L."/>
            <person name="Westerberg I."/>
            <person name="Brannstrom I.O."/>
            <person name="Guillou S."/>
            <person name="Cros-Aarteil S."/>
            <person name="Calhoun S."/>
            <person name="Haridas S."/>
            <person name="Kuo A."/>
            <person name="Mondo S."/>
            <person name="Pangilinan J."/>
            <person name="Riley R."/>
            <person name="LaButti K."/>
            <person name="Andreopoulos B."/>
            <person name="Lipzen A."/>
            <person name="Chen C."/>
            <person name="Yan M."/>
            <person name="Daum C."/>
            <person name="Ng V."/>
            <person name="Clum A."/>
            <person name="Steindorff A."/>
            <person name="Ohm R.A."/>
            <person name="Martin F."/>
            <person name="Silar P."/>
            <person name="Natvig D.O."/>
            <person name="Lalanne C."/>
            <person name="Gautier V."/>
            <person name="Ament-Velasquez S.L."/>
            <person name="Kruys A."/>
            <person name="Hutchinson M.I."/>
            <person name="Powell A.J."/>
            <person name="Barry K."/>
            <person name="Miller A.N."/>
            <person name="Grigoriev I.V."/>
            <person name="Debuchy R."/>
            <person name="Gladieux P."/>
            <person name="Hiltunen Thoren M."/>
            <person name="Johannesson H."/>
        </authorList>
    </citation>
    <scope>NUCLEOTIDE SEQUENCE</scope>
    <source>
        <strain evidence="2">CBS 168.71</strain>
    </source>
</reference>
<evidence type="ECO:0000313" key="2">
    <source>
        <dbReference type="EMBL" id="KAK3295253.1"/>
    </source>
</evidence>
<feature type="signal peptide" evidence="1">
    <location>
        <begin position="1"/>
        <end position="19"/>
    </location>
</feature>
<feature type="chain" id="PRO_5042109787" evidence="1">
    <location>
        <begin position="20"/>
        <end position="138"/>
    </location>
</feature>